<evidence type="ECO:0000256" key="3">
    <source>
        <dbReference type="ARBA" id="ARBA00022643"/>
    </source>
</evidence>
<dbReference type="KEGG" id="xdi:EZH22_14440"/>
<keyword evidence="4" id="KW-0560">Oxidoreductase</keyword>
<dbReference type="InterPro" id="IPR000415">
    <property type="entry name" value="Nitroreductase-like"/>
</dbReference>
<protein>
    <submittedName>
        <fullName evidence="7">NADPH-dependent oxidoreductase</fullName>
    </submittedName>
</protein>
<dbReference type="Gene3D" id="3.40.109.10">
    <property type="entry name" value="NADH Oxidase"/>
    <property type="match status" value="1"/>
</dbReference>
<evidence type="ECO:0000313" key="8">
    <source>
        <dbReference type="Proteomes" id="UP000596427"/>
    </source>
</evidence>
<dbReference type="RefSeq" id="WP_203196264.1">
    <property type="nucleotide sequence ID" value="NZ_CP063362.1"/>
</dbReference>
<keyword evidence="8" id="KW-1185">Reference proteome</keyword>
<keyword evidence="2" id="KW-0285">Flavoprotein</keyword>
<dbReference type="PANTHER" id="PTHR43425">
    <property type="entry name" value="OXYGEN-INSENSITIVE NADPH NITROREDUCTASE"/>
    <property type="match status" value="1"/>
</dbReference>
<reference evidence="7 8" key="1">
    <citation type="submission" date="2020-10" db="EMBL/GenBank/DDBJ databases">
        <title>Degradation of 1,4-Dioxane by Xanthobacter sp. YN2, via a Novel Group-2 Soluble Di-Iron Monooxygenase.</title>
        <authorList>
            <person name="Ma F."/>
            <person name="Wang Y."/>
            <person name="Yang J."/>
            <person name="Guo H."/>
            <person name="Su D."/>
            <person name="Yu L."/>
        </authorList>
    </citation>
    <scope>NUCLEOTIDE SEQUENCE [LARGE SCALE GENOMIC DNA]</scope>
    <source>
        <strain evidence="7 8">YN2</strain>
    </source>
</reference>
<organism evidence="7 8">
    <name type="scientific">Xanthobacter dioxanivorans</name>
    <dbReference type="NCBI Taxonomy" id="2528964"/>
    <lineage>
        <taxon>Bacteria</taxon>
        <taxon>Pseudomonadati</taxon>
        <taxon>Pseudomonadota</taxon>
        <taxon>Alphaproteobacteria</taxon>
        <taxon>Hyphomicrobiales</taxon>
        <taxon>Xanthobacteraceae</taxon>
        <taxon>Xanthobacter</taxon>
    </lineage>
</organism>
<gene>
    <name evidence="7" type="ORF">EZH22_14440</name>
</gene>
<dbReference type="InterPro" id="IPR029479">
    <property type="entry name" value="Nitroreductase"/>
</dbReference>
<dbReference type="SUPFAM" id="SSF55469">
    <property type="entry name" value="FMN-dependent nitroreductase-like"/>
    <property type="match status" value="1"/>
</dbReference>
<proteinExistence type="inferred from homology"/>
<dbReference type="GO" id="GO:0016491">
    <property type="term" value="F:oxidoreductase activity"/>
    <property type="evidence" value="ECO:0007669"/>
    <property type="project" value="UniProtKB-KW"/>
</dbReference>
<keyword evidence="3" id="KW-0288">FMN</keyword>
<evidence type="ECO:0000256" key="4">
    <source>
        <dbReference type="ARBA" id="ARBA00023002"/>
    </source>
</evidence>
<comment type="similarity">
    <text evidence="1">Belongs to the flavin oxidoreductase frp family.</text>
</comment>
<accession>A0A974PT63</accession>
<feature type="region of interest" description="Disordered" evidence="5">
    <location>
        <begin position="1"/>
        <end position="26"/>
    </location>
</feature>
<evidence type="ECO:0000256" key="1">
    <source>
        <dbReference type="ARBA" id="ARBA00008366"/>
    </source>
</evidence>
<dbReference type="PANTHER" id="PTHR43425:SF2">
    <property type="entry name" value="OXYGEN-INSENSITIVE NADPH NITROREDUCTASE"/>
    <property type="match status" value="1"/>
</dbReference>
<dbReference type="Proteomes" id="UP000596427">
    <property type="component" value="Chromosome"/>
</dbReference>
<dbReference type="InterPro" id="IPR016446">
    <property type="entry name" value="Flavin_OxRdtase_Frp"/>
</dbReference>
<evidence type="ECO:0000256" key="5">
    <source>
        <dbReference type="SAM" id="MobiDB-lite"/>
    </source>
</evidence>
<dbReference type="Pfam" id="PF00881">
    <property type="entry name" value="Nitroreductase"/>
    <property type="match status" value="1"/>
</dbReference>
<dbReference type="CDD" id="cd02146">
    <property type="entry name" value="NfsA-like"/>
    <property type="match status" value="1"/>
</dbReference>
<name>A0A974PT63_9HYPH</name>
<dbReference type="EMBL" id="CP063362">
    <property type="protein sequence ID" value="QRG09342.1"/>
    <property type="molecule type" value="Genomic_DNA"/>
</dbReference>
<evidence type="ECO:0000313" key="7">
    <source>
        <dbReference type="EMBL" id="QRG09342.1"/>
    </source>
</evidence>
<feature type="domain" description="Nitroreductase" evidence="6">
    <location>
        <begin position="62"/>
        <end position="216"/>
    </location>
</feature>
<feature type="compositionally biased region" description="Low complexity" evidence="5">
    <location>
        <begin position="1"/>
        <end position="20"/>
    </location>
</feature>
<evidence type="ECO:0000256" key="2">
    <source>
        <dbReference type="ARBA" id="ARBA00022630"/>
    </source>
</evidence>
<dbReference type="AlphaFoldDB" id="A0A974PT63"/>
<evidence type="ECO:0000259" key="6">
    <source>
        <dbReference type="Pfam" id="PF00881"/>
    </source>
</evidence>
<sequence>MSASASASAPASSVSASTSAPLAQSRPAAATQDARALLEARYGAAEAPQGLLLNDTIAGLLAHRSVRAFSDRALPEGLIETLVAAAQSASSSSNLQTFSVVAVENPATKARLAQVAGGQKHIVEAPLVLVWLADLARLEEIGRRAGAPTGGLAFLETLFIGIIDAALAAQNAVVALESLGLGSVYIGALRNRPQEVAELLGLPPNVVGVFGLCVGYADPAARPADVKPRLSQKLVLHRERYDAGLPQPPLDQYEAALKAFQRGQEMPVVGWAGTALNRVRGPEALSGRDRMREALTALGFGLR</sequence>